<dbReference type="GO" id="GO:0005829">
    <property type="term" value="C:cytosol"/>
    <property type="evidence" value="ECO:0007669"/>
    <property type="project" value="TreeGrafter"/>
</dbReference>
<feature type="compositionally biased region" description="Basic and acidic residues" evidence="3">
    <location>
        <begin position="42"/>
        <end position="69"/>
    </location>
</feature>
<keyword evidence="4" id="KW-0808">Transferase</keyword>
<comment type="catalytic activity">
    <reaction evidence="1">
        <text>L-threonyl-[protein] + ATP = O-phospho-L-threonyl-[protein] + ADP + H(+)</text>
        <dbReference type="Rhea" id="RHEA:46608"/>
        <dbReference type="Rhea" id="RHEA-COMP:11060"/>
        <dbReference type="Rhea" id="RHEA-COMP:11605"/>
        <dbReference type="ChEBI" id="CHEBI:15378"/>
        <dbReference type="ChEBI" id="CHEBI:30013"/>
        <dbReference type="ChEBI" id="CHEBI:30616"/>
        <dbReference type="ChEBI" id="CHEBI:61977"/>
        <dbReference type="ChEBI" id="CHEBI:456216"/>
        <dbReference type="EC" id="2.7.11.1"/>
    </reaction>
</comment>
<organism evidence="4 5">
    <name type="scientific">Heterocephalus glaber</name>
    <name type="common">Naked mole rat</name>
    <dbReference type="NCBI Taxonomy" id="10181"/>
    <lineage>
        <taxon>Eukaryota</taxon>
        <taxon>Metazoa</taxon>
        <taxon>Chordata</taxon>
        <taxon>Craniata</taxon>
        <taxon>Vertebrata</taxon>
        <taxon>Euteleostomi</taxon>
        <taxon>Mammalia</taxon>
        <taxon>Eutheria</taxon>
        <taxon>Euarchontoglires</taxon>
        <taxon>Glires</taxon>
        <taxon>Rodentia</taxon>
        <taxon>Hystricomorpha</taxon>
        <taxon>Bathyergidae</taxon>
        <taxon>Heterocephalus</taxon>
    </lineage>
</organism>
<dbReference type="EMBL" id="JH171972">
    <property type="protein sequence ID" value="EHB13039.1"/>
    <property type="molecule type" value="Genomic_DNA"/>
</dbReference>
<protein>
    <submittedName>
        <fullName evidence="4">Traf2 and NCK-interacting protein kinase</fullName>
    </submittedName>
</protein>
<feature type="compositionally biased region" description="Polar residues" evidence="3">
    <location>
        <begin position="85"/>
        <end position="100"/>
    </location>
</feature>
<dbReference type="AlphaFoldDB" id="G5BUS8"/>
<evidence type="ECO:0000313" key="5">
    <source>
        <dbReference type="Proteomes" id="UP000006813"/>
    </source>
</evidence>
<sequence>MVKEVFYFYRRVPGEELHTTPAIKQLLSHLFIRNQPNERQVHIQLKDHTDQTKLKRREKDETKYEYSRSEEEEEEGPEQEGEPTSHCQSAQVATLQLQQVNKEHAQVLRRQPRLQEQQLQEQEYRSSKQQQGQQKRE</sequence>
<feature type="region of interest" description="Disordered" evidence="3">
    <location>
        <begin position="42"/>
        <end position="137"/>
    </location>
</feature>
<dbReference type="STRING" id="10181.G5BUS8"/>
<evidence type="ECO:0000256" key="1">
    <source>
        <dbReference type="ARBA" id="ARBA00047899"/>
    </source>
</evidence>
<gene>
    <name evidence="4" type="ORF">GW7_04892</name>
</gene>
<comment type="catalytic activity">
    <reaction evidence="2">
        <text>L-seryl-[protein] + ATP = O-phospho-L-seryl-[protein] + ADP + H(+)</text>
        <dbReference type="Rhea" id="RHEA:17989"/>
        <dbReference type="Rhea" id="RHEA-COMP:9863"/>
        <dbReference type="Rhea" id="RHEA-COMP:11604"/>
        <dbReference type="ChEBI" id="CHEBI:15378"/>
        <dbReference type="ChEBI" id="CHEBI:29999"/>
        <dbReference type="ChEBI" id="CHEBI:30616"/>
        <dbReference type="ChEBI" id="CHEBI:83421"/>
        <dbReference type="ChEBI" id="CHEBI:456216"/>
        <dbReference type="EC" id="2.7.11.1"/>
    </reaction>
</comment>
<proteinExistence type="predicted"/>
<dbReference type="GO" id="GO:0004674">
    <property type="term" value="F:protein serine/threonine kinase activity"/>
    <property type="evidence" value="ECO:0007669"/>
    <property type="project" value="UniProtKB-EC"/>
</dbReference>
<reference evidence="4 5" key="1">
    <citation type="journal article" date="2011" name="Nature">
        <title>Genome sequencing reveals insights into physiology and longevity of the naked mole rat.</title>
        <authorList>
            <person name="Kim E.B."/>
            <person name="Fang X."/>
            <person name="Fushan A.A."/>
            <person name="Huang Z."/>
            <person name="Lobanov A.V."/>
            <person name="Han L."/>
            <person name="Marino S.M."/>
            <person name="Sun X."/>
            <person name="Turanov A.A."/>
            <person name="Yang P."/>
            <person name="Yim S.H."/>
            <person name="Zhao X."/>
            <person name="Kasaikina M.V."/>
            <person name="Stoletzki N."/>
            <person name="Peng C."/>
            <person name="Polak P."/>
            <person name="Xiong Z."/>
            <person name="Kiezun A."/>
            <person name="Zhu Y."/>
            <person name="Chen Y."/>
            <person name="Kryukov G.V."/>
            <person name="Zhang Q."/>
            <person name="Peshkin L."/>
            <person name="Yang L."/>
            <person name="Bronson R.T."/>
            <person name="Buffenstein R."/>
            <person name="Wang B."/>
            <person name="Han C."/>
            <person name="Li Q."/>
            <person name="Chen L."/>
            <person name="Zhao W."/>
            <person name="Sunyaev S.R."/>
            <person name="Park T.J."/>
            <person name="Zhang G."/>
            <person name="Wang J."/>
            <person name="Gladyshev V.N."/>
        </authorList>
    </citation>
    <scope>NUCLEOTIDE SEQUENCE [LARGE SCALE GENOMIC DNA]</scope>
</reference>
<dbReference type="InterPro" id="IPR051700">
    <property type="entry name" value="STE20_Ser-Thr_kinase"/>
</dbReference>
<dbReference type="InParanoid" id="G5BUS8"/>
<evidence type="ECO:0000256" key="3">
    <source>
        <dbReference type="SAM" id="MobiDB-lite"/>
    </source>
</evidence>
<evidence type="ECO:0000313" key="4">
    <source>
        <dbReference type="EMBL" id="EHB13039.1"/>
    </source>
</evidence>
<dbReference type="PANTHER" id="PTHR47096:SF1">
    <property type="entry name" value="MISSHAPEN LIKE KINASE 1"/>
    <property type="match status" value="1"/>
</dbReference>
<feature type="compositionally biased region" description="Low complexity" evidence="3">
    <location>
        <begin position="114"/>
        <end position="137"/>
    </location>
</feature>
<evidence type="ECO:0000256" key="2">
    <source>
        <dbReference type="ARBA" id="ARBA00048679"/>
    </source>
</evidence>
<keyword evidence="4" id="KW-0418">Kinase</keyword>
<name>G5BUS8_HETGA</name>
<dbReference type="Proteomes" id="UP000006813">
    <property type="component" value="Unassembled WGS sequence"/>
</dbReference>
<feature type="compositionally biased region" description="Acidic residues" evidence="3">
    <location>
        <begin position="70"/>
        <end position="81"/>
    </location>
</feature>
<accession>G5BUS8</accession>
<dbReference type="PANTHER" id="PTHR47096">
    <property type="entry name" value="MISSHAPEN LIKE KINASE 1"/>
    <property type="match status" value="1"/>
</dbReference>